<dbReference type="GO" id="GO:0000324">
    <property type="term" value="C:fungal-type vacuole"/>
    <property type="evidence" value="ECO:0007669"/>
    <property type="project" value="TreeGrafter"/>
</dbReference>
<keyword evidence="11" id="KW-0325">Glycoprotein</keyword>
<evidence type="ECO:0000256" key="4">
    <source>
        <dbReference type="ARBA" id="ARBA00014458"/>
    </source>
</evidence>
<evidence type="ECO:0000256" key="1">
    <source>
        <dbReference type="ARBA" id="ARBA00004576"/>
    </source>
</evidence>
<gene>
    <name evidence="14" type="ORF">JL09_g3415</name>
</gene>
<evidence type="ECO:0000256" key="2">
    <source>
        <dbReference type="ARBA" id="ARBA00010399"/>
    </source>
</evidence>
<dbReference type="PANTHER" id="PTHR10340">
    <property type="entry name" value="SPHINGOMYELIN PHOSPHODIESTERASE"/>
    <property type="match status" value="1"/>
</dbReference>
<keyword evidence="8" id="KW-0735">Signal-anchor</keyword>
<evidence type="ECO:0000256" key="13">
    <source>
        <dbReference type="SAM" id="Phobius"/>
    </source>
</evidence>
<name>A0A099P040_PICKU</name>
<keyword evidence="5 12" id="KW-0926">Vacuole</keyword>
<reference evidence="15" key="1">
    <citation type="journal article" date="2014" name="Microb. Cell Fact.">
        <title>Exploiting Issatchenkia orientalis SD108 for succinic acid production.</title>
        <authorList>
            <person name="Xiao H."/>
            <person name="Shao Z."/>
            <person name="Jiang Y."/>
            <person name="Dole S."/>
            <person name="Zhao H."/>
        </authorList>
    </citation>
    <scope>NUCLEOTIDE SEQUENCE [LARGE SCALE GENOMIC DNA]</scope>
    <source>
        <strain evidence="15">SD108</strain>
    </source>
</reference>
<proteinExistence type="inferred from homology"/>
<dbReference type="SUPFAM" id="SSF56300">
    <property type="entry name" value="Metallo-dependent phosphatases"/>
    <property type="match status" value="1"/>
</dbReference>
<dbReference type="VEuPathDB" id="FungiDB:C5L36_0C07970"/>
<dbReference type="GO" id="GO:0008081">
    <property type="term" value="F:phosphoric diester hydrolase activity"/>
    <property type="evidence" value="ECO:0007669"/>
    <property type="project" value="TreeGrafter"/>
</dbReference>
<evidence type="ECO:0000256" key="5">
    <source>
        <dbReference type="ARBA" id="ARBA00022554"/>
    </source>
</evidence>
<keyword evidence="9 13" id="KW-1133">Transmembrane helix</keyword>
<comment type="catalytic activity">
    <reaction evidence="12">
        <text>[phosphate](n+1) + n H2O = (n+1) phosphate + n H(+)</text>
        <dbReference type="Rhea" id="RHEA:22452"/>
        <dbReference type="Rhea" id="RHEA-COMP:14280"/>
        <dbReference type="ChEBI" id="CHEBI:15377"/>
        <dbReference type="ChEBI" id="CHEBI:15378"/>
        <dbReference type="ChEBI" id="CHEBI:16838"/>
        <dbReference type="ChEBI" id="CHEBI:43474"/>
        <dbReference type="EC" id="3.6.1.10"/>
    </reaction>
</comment>
<comment type="subcellular location">
    <subcellularLocation>
        <location evidence="1">Vacuole membrane</location>
        <topology evidence="1">Single-pass type II membrane protein</topology>
    </subcellularLocation>
</comment>
<accession>A0A099P040</accession>
<organism evidence="14 15">
    <name type="scientific">Pichia kudriavzevii</name>
    <name type="common">Yeast</name>
    <name type="synonym">Issatchenkia orientalis</name>
    <dbReference type="NCBI Taxonomy" id="4909"/>
    <lineage>
        <taxon>Eukaryota</taxon>
        <taxon>Fungi</taxon>
        <taxon>Dikarya</taxon>
        <taxon>Ascomycota</taxon>
        <taxon>Saccharomycotina</taxon>
        <taxon>Pichiomycetes</taxon>
        <taxon>Pichiales</taxon>
        <taxon>Pichiaceae</taxon>
        <taxon>Pichia</taxon>
    </lineage>
</organism>
<evidence type="ECO:0000313" key="14">
    <source>
        <dbReference type="EMBL" id="KGK37436.1"/>
    </source>
</evidence>
<dbReference type="EMBL" id="JQFK01000036">
    <property type="protein sequence ID" value="KGK37436.1"/>
    <property type="molecule type" value="Genomic_DNA"/>
</dbReference>
<dbReference type="InterPro" id="IPR012358">
    <property type="entry name" value="EndopolyPtase_N1"/>
</dbReference>
<sequence length="727" mass="84330">MQEKYNAGGPTASLFRRHKYLTVLSLVSYYTLLFVFVFAYICKDAESQYHMESIVDTEEVSKHLEKLHLTPHHSVKVMSVDSNGQAKQTILHGRFLHITDMHPDELNVIGGAIRKKCHSKIKGLVDNEDISHRYGDSLSGCDSPMDLYESTLQWVRENLKDHIDFVIWTGDNIRHDNDRSHPRTEYDIFEMNERVAQDMSKTFMDDNEADEDPYRRRVKLVPSLGNNDVYPHNLFAPGPTLQTRELFKIWKDFIPPEQMHTFDRGAYFFREVIPNKLVVISINTLYWFQSNPLNDNCDSRKQPGYKLFLWLGASLKECRRRGVKVWLSGHVPPIPKNIHHSCYAKISVWLHEYRDLIIGGVWGHMNIDHWVPLDSVKAWRSIEKRLLRIGAINEENTIPYIDYDAIDELFSSEEEKGLYDDKTTEDFGTVEDLYRAFGFNIEDESGNPLHTFSDRYMGAPNAKGAYLESIRDNMFAKLKGKRKGGKHSERYAIAHISASVIPTYNPGMRVWEYNITEFRESQKNHHGTFSLTGLYQKAKDIVKASRSSKSLVLRETSWESFFDDLEQKFNQESKLEELASLMENDETAFNAQAYADIMSPAKDKTIPPVMPRDLPLGPAYVPQTFSPENYVQYYIDLNEHNYEKKDVDVWEFEYKVHYSTKEDNRKDTLLVSDWVKYGKVLAQSGPVDNQNNGERSMAKAQDAKKLWKAYLERAFIGSGYELIDRAY</sequence>
<dbReference type="PIRSF" id="PIRSF027093">
    <property type="entry name" value="EndopolyPtase_N1"/>
    <property type="match status" value="1"/>
</dbReference>
<evidence type="ECO:0000313" key="15">
    <source>
        <dbReference type="Proteomes" id="UP000029867"/>
    </source>
</evidence>
<evidence type="ECO:0000256" key="9">
    <source>
        <dbReference type="ARBA" id="ARBA00022989"/>
    </source>
</evidence>
<dbReference type="GO" id="GO:0005774">
    <property type="term" value="C:vacuolar membrane"/>
    <property type="evidence" value="ECO:0007669"/>
    <property type="project" value="UniProtKB-SubCell"/>
</dbReference>
<comment type="similarity">
    <text evidence="2">Belongs to the endopolyphosphatase PPN1 family.</text>
</comment>
<keyword evidence="7 12" id="KW-0378">Hydrolase</keyword>
<dbReference type="InterPro" id="IPR029052">
    <property type="entry name" value="Metallo-depent_PP-like"/>
</dbReference>
<evidence type="ECO:0000256" key="8">
    <source>
        <dbReference type="ARBA" id="ARBA00022968"/>
    </source>
</evidence>
<evidence type="ECO:0000256" key="6">
    <source>
        <dbReference type="ARBA" id="ARBA00022692"/>
    </source>
</evidence>
<dbReference type="EC" id="3.6.1.10" evidence="3 12"/>
<evidence type="ECO:0000256" key="12">
    <source>
        <dbReference type="PIRNR" id="PIRNR027093"/>
    </source>
</evidence>
<evidence type="ECO:0000256" key="7">
    <source>
        <dbReference type="ARBA" id="ARBA00022801"/>
    </source>
</evidence>
<keyword evidence="6 13" id="KW-0812">Transmembrane</keyword>
<dbReference type="GO" id="GO:0000298">
    <property type="term" value="F:endopolyphosphatase activity"/>
    <property type="evidence" value="ECO:0007669"/>
    <property type="project" value="UniProtKB-EC"/>
</dbReference>
<dbReference type="HOGENOM" id="CLU_013424_1_0_1"/>
<dbReference type="eggNOG" id="KOG3770">
    <property type="taxonomic scope" value="Eukaryota"/>
</dbReference>
<evidence type="ECO:0000256" key="3">
    <source>
        <dbReference type="ARBA" id="ARBA00012459"/>
    </source>
</evidence>
<comment type="function">
    <text evidence="12">Catalyzes the hydrolysis of inorganic polyphosphate (polyP) chains of many hundreds of phosphate residues into shorter lengths.</text>
</comment>
<dbReference type="AlphaFoldDB" id="A0A099P040"/>
<protein>
    <recommendedName>
        <fullName evidence="4 12">Endopolyphosphatase</fullName>
        <ecNumber evidence="3 12">3.6.1.10</ecNumber>
    </recommendedName>
</protein>
<comment type="caution">
    <text evidence="14">The sequence shown here is derived from an EMBL/GenBank/DDBJ whole genome shotgun (WGS) entry which is preliminary data.</text>
</comment>
<keyword evidence="10 12" id="KW-0472">Membrane</keyword>
<dbReference type="PANTHER" id="PTHR10340:SF55">
    <property type="entry name" value="ENDOPOLYPHOSPHATASE"/>
    <property type="match status" value="1"/>
</dbReference>
<evidence type="ECO:0000256" key="11">
    <source>
        <dbReference type="ARBA" id="ARBA00023180"/>
    </source>
</evidence>
<dbReference type="Proteomes" id="UP000029867">
    <property type="component" value="Unassembled WGS sequence"/>
</dbReference>
<evidence type="ECO:0000256" key="10">
    <source>
        <dbReference type="ARBA" id="ARBA00023136"/>
    </source>
</evidence>
<dbReference type="GO" id="GO:0004309">
    <property type="term" value="F:exopolyphosphatase activity"/>
    <property type="evidence" value="ECO:0007669"/>
    <property type="project" value="TreeGrafter"/>
</dbReference>
<dbReference type="GO" id="GO:0006798">
    <property type="term" value="P:polyphosphate catabolic process"/>
    <property type="evidence" value="ECO:0007669"/>
    <property type="project" value="TreeGrafter"/>
</dbReference>
<feature type="transmembrane region" description="Helical" evidence="13">
    <location>
        <begin position="20"/>
        <end position="41"/>
    </location>
</feature>